<dbReference type="InterPro" id="IPR027897">
    <property type="entry name" value="DUF4559"/>
</dbReference>
<accession>R7TA53</accession>
<gene>
    <name evidence="1" type="ORF">CAPTEDRAFT_188071</name>
</gene>
<evidence type="ECO:0000313" key="3">
    <source>
        <dbReference type="Proteomes" id="UP000014760"/>
    </source>
</evidence>
<dbReference type="EMBL" id="KB310955">
    <property type="protein sequence ID" value="ELT90357.1"/>
    <property type="molecule type" value="Genomic_DNA"/>
</dbReference>
<name>R7TA53_CAPTE</name>
<feature type="non-terminal residue" evidence="1">
    <location>
        <position position="157"/>
    </location>
</feature>
<dbReference type="EnsemblMetazoa" id="CapteT188071">
    <property type="protein sequence ID" value="CapteP188071"/>
    <property type="gene ID" value="CapteG188071"/>
</dbReference>
<dbReference type="HOGENOM" id="CLU_1682274_0_0_1"/>
<reference evidence="1 3" key="2">
    <citation type="journal article" date="2013" name="Nature">
        <title>Insights into bilaterian evolution from three spiralian genomes.</title>
        <authorList>
            <person name="Simakov O."/>
            <person name="Marletaz F."/>
            <person name="Cho S.J."/>
            <person name="Edsinger-Gonzales E."/>
            <person name="Havlak P."/>
            <person name="Hellsten U."/>
            <person name="Kuo D.H."/>
            <person name="Larsson T."/>
            <person name="Lv J."/>
            <person name="Arendt D."/>
            <person name="Savage R."/>
            <person name="Osoegawa K."/>
            <person name="de Jong P."/>
            <person name="Grimwood J."/>
            <person name="Chapman J.A."/>
            <person name="Shapiro H."/>
            <person name="Aerts A."/>
            <person name="Otillar R.P."/>
            <person name="Terry A.Y."/>
            <person name="Boore J.L."/>
            <person name="Grigoriev I.V."/>
            <person name="Lindberg D.R."/>
            <person name="Seaver E.C."/>
            <person name="Weisblat D.A."/>
            <person name="Putnam N.H."/>
            <person name="Rokhsar D.S."/>
        </authorList>
    </citation>
    <scope>NUCLEOTIDE SEQUENCE</scope>
    <source>
        <strain evidence="1 3">I ESC-2004</strain>
    </source>
</reference>
<dbReference type="AlphaFoldDB" id="R7TA53"/>
<evidence type="ECO:0000313" key="1">
    <source>
        <dbReference type="EMBL" id="ELT90357.1"/>
    </source>
</evidence>
<organism evidence="1">
    <name type="scientific">Capitella teleta</name>
    <name type="common">Polychaete worm</name>
    <dbReference type="NCBI Taxonomy" id="283909"/>
    <lineage>
        <taxon>Eukaryota</taxon>
        <taxon>Metazoa</taxon>
        <taxon>Spiralia</taxon>
        <taxon>Lophotrochozoa</taxon>
        <taxon>Annelida</taxon>
        <taxon>Polychaeta</taxon>
        <taxon>Sedentaria</taxon>
        <taxon>Scolecida</taxon>
        <taxon>Capitellidae</taxon>
        <taxon>Capitella</taxon>
    </lineage>
</organism>
<dbReference type="EMBL" id="AMQN01031950">
    <property type="status" value="NOT_ANNOTATED_CDS"/>
    <property type="molecule type" value="Genomic_DNA"/>
</dbReference>
<sequence>MKGSESCYSASETDISGLLNVFTNAKIFSNKGFKQNLAGNVRSDRNKILHSPNFQMEAEKRKEFINHMIFLLKNVLHKRPSDQKVKKEIENLLKLRDAQSFKCLSDEIKDQMREEEMNIWKEIKRVIELLRWEIQDGIARSDVNTKELDSQKKQLNN</sequence>
<reference evidence="3" key="1">
    <citation type="submission" date="2012-12" db="EMBL/GenBank/DDBJ databases">
        <authorList>
            <person name="Hellsten U."/>
            <person name="Grimwood J."/>
            <person name="Chapman J.A."/>
            <person name="Shapiro H."/>
            <person name="Aerts A."/>
            <person name="Otillar R.P."/>
            <person name="Terry A.Y."/>
            <person name="Boore J.L."/>
            <person name="Simakov O."/>
            <person name="Marletaz F."/>
            <person name="Cho S.-J."/>
            <person name="Edsinger-Gonzales E."/>
            <person name="Havlak P."/>
            <person name="Kuo D.-H."/>
            <person name="Larsson T."/>
            <person name="Lv J."/>
            <person name="Arendt D."/>
            <person name="Savage R."/>
            <person name="Osoegawa K."/>
            <person name="de Jong P."/>
            <person name="Lindberg D.R."/>
            <person name="Seaver E.C."/>
            <person name="Weisblat D.A."/>
            <person name="Putnam N.H."/>
            <person name="Grigoriev I.V."/>
            <person name="Rokhsar D.S."/>
        </authorList>
    </citation>
    <scope>NUCLEOTIDE SEQUENCE</scope>
    <source>
        <strain evidence="3">I ESC-2004</strain>
    </source>
</reference>
<dbReference type="Proteomes" id="UP000014760">
    <property type="component" value="Unassembled WGS sequence"/>
</dbReference>
<proteinExistence type="predicted"/>
<keyword evidence="3" id="KW-1185">Reference proteome</keyword>
<protein>
    <submittedName>
        <fullName evidence="1 2">Uncharacterized protein</fullName>
    </submittedName>
</protein>
<reference evidence="2" key="3">
    <citation type="submission" date="2015-06" db="UniProtKB">
        <authorList>
            <consortium name="EnsemblMetazoa"/>
        </authorList>
    </citation>
    <scope>IDENTIFICATION</scope>
</reference>
<dbReference type="Pfam" id="PF15112">
    <property type="entry name" value="DUF4559"/>
    <property type="match status" value="1"/>
</dbReference>
<evidence type="ECO:0000313" key="2">
    <source>
        <dbReference type="EnsemblMetazoa" id="CapteP188071"/>
    </source>
</evidence>